<feature type="compositionally biased region" description="Basic residues" evidence="1">
    <location>
        <begin position="146"/>
        <end position="156"/>
    </location>
</feature>
<name>A0A422Q0D5_9TRYP</name>
<accession>A0A422Q0D5</accession>
<reference evidence="2 3" key="1">
    <citation type="journal article" date="2018" name="BMC Genomics">
        <title>Genomic comparison of Trypanosoma conorhini and Trypanosoma rangeli to Trypanosoma cruzi strains of high and low virulence.</title>
        <authorList>
            <person name="Bradwell K.R."/>
            <person name="Koparde V.N."/>
            <person name="Matveyev A.V."/>
            <person name="Serrano M.G."/>
            <person name="Alves J.M."/>
            <person name="Parikh H."/>
            <person name="Huang B."/>
            <person name="Lee V."/>
            <person name="Espinosa-Alvarez O."/>
            <person name="Ortiz P.A."/>
            <person name="Costa-Martins A.G."/>
            <person name="Teixeira M.M."/>
            <person name="Buck G.A."/>
        </authorList>
    </citation>
    <scope>NUCLEOTIDE SEQUENCE [LARGE SCALE GENOMIC DNA]</scope>
    <source>
        <strain evidence="2 3">025E</strain>
    </source>
</reference>
<feature type="region of interest" description="Disordered" evidence="1">
    <location>
        <begin position="71"/>
        <end position="105"/>
    </location>
</feature>
<gene>
    <name evidence="2" type="ORF">Tco025E_02967</name>
</gene>
<dbReference type="EMBL" id="MKKU01000123">
    <property type="protein sequence ID" value="RNF23167.1"/>
    <property type="molecule type" value="Genomic_DNA"/>
</dbReference>
<protein>
    <submittedName>
        <fullName evidence="2">Uncharacterized protein</fullName>
    </submittedName>
</protein>
<keyword evidence="3" id="KW-1185">Reference proteome</keyword>
<feature type="region of interest" description="Disordered" evidence="1">
    <location>
        <begin position="129"/>
        <end position="156"/>
    </location>
</feature>
<proteinExistence type="predicted"/>
<evidence type="ECO:0000256" key="1">
    <source>
        <dbReference type="SAM" id="MobiDB-lite"/>
    </source>
</evidence>
<feature type="non-terminal residue" evidence="2">
    <location>
        <position position="1"/>
    </location>
</feature>
<dbReference type="Proteomes" id="UP000284403">
    <property type="component" value="Unassembled WGS sequence"/>
</dbReference>
<comment type="caution">
    <text evidence="2">The sequence shown here is derived from an EMBL/GenBank/DDBJ whole genome shotgun (WGS) entry which is preliminary data.</text>
</comment>
<sequence>ARWAGKRIHSVEPSGCLFGDVRGEPRPPWRGWRLRVQEALLRCSRHASACGAIALPVATCSGGALHARRRVGQPRCPRGGRTYATKPQQKKTTTHTRASGVWKGHRGWSFTPRSHAVTVDALLEIRVGAEGASMSGRGPDAPPTPKRTKGKNEKRR</sequence>
<organism evidence="2 3">
    <name type="scientific">Trypanosoma conorhini</name>
    <dbReference type="NCBI Taxonomy" id="83891"/>
    <lineage>
        <taxon>Eukaryota</taxon>
        <taxon>Discoba</taxon>
        <taxon>Euglenozoa</taxon>
        <taxon>Kinetoplastea</taxon>
        <taxon>Metakinetoplastina</taxon>
        <taxon>Trypanosomatida</taxon>
        <taxon>Trypanosomatidae</taxon>
        <taxon>Trypanosoma</taxon>
    </lineage>
</organism>
<evidence type="ECO:0000313" key="3">
    <source>
        <dbReference type="Proteomes" id="UP000284403"/>
    </source>
</evidence>
<dbReference type="AlphaFoldDB" id="A0A422Q0D5"/>
<evidence type="ECO:0000313" key="2">
    <source>
        <dbReference type="EMBL" id="RNF23167.1"/>
    </source>
</evidence>
<dbReference type="RefSeq" id="XP_029230077.1">
    <property type="nucleotide sequence ID" value="XM_029369890.1"/>
</dbReference>
<dbReference type="GeneID" id="40316578"/>